<gene>
    <name evidence="2" type="ORF">DV733_05390</name>
</gene>
<feature type="transmembrane region" description="Helical" evidence="1">
    <location>
        <begin position="25"/>
        <end position="44"/>
    </location>
</feature>
<evidence type="ECO:0000256" key="1">
    <source>
        <dbReference type="SAM" id="Phobius"/>
    </source>
</evidence>
<sequence length="245" mass="25690">MGRADRISVGVGAAVRAFLREPIQVAVLLALPLVVIEGYGYAMTAFPEFPFMEMNAETMGRLNGAIYAAAFLSGVMGLFQVISAVQADERLQLCGYSRAELFVTRLATVLAASLIVAAVSLAVLLWRVDVALPAVAFLALAAAALVYGLLGMLVGAVLPRALEGSLVLVFLVDADDFLSSGMVEIDTRLVELFPLYHPHQVFQSAVDGSIATGDALVTGAYILCLLGVVAAVYVRVTGNGGVLRG</sequence>
<keyword evidence="1" id="KW-0472">Membrane</keyword>
<name>A0A4D6HB28_9EURY</name>
<dbReference type="KEGG" id="hsn:DV733_05390"/>
<dbReference type="EMBL" id="CP031310">
    <property type="protein sequence ID" value="QCC50711.1"/>
    <property type="molecule type" value="Genomic_DNA"/>
</dbReference>
<dbReference type="STRING" id="1457250.GCA_000755225_03390"/>
<feature type="transmembrane region" description="Helical" evidence="1">
    <location>
        <begin position="134"/>
        <end position="158"/>
    </location>
</feature>
<accession>A0A4D6HB28</accession>
<evidence type="ECO:0000313" key="2">
    <source>
        <dbReference type="EMBL" id="QCC50711.1"/>
    </source>
</evidence>
<organism evidence="2 3">
    <name type="scientific">Halapricum salinum</name>
    <dbReference type="NCBI Taxonomy" id="1457250"/>
    <lineage>
        <taxon>Archaea</taxon>
        <taxon>Methanobacteriati</taxon>
        <taxon>Methanobacteriota</taxon>
        <taxon>Stenosarchaea group</taxon>
        <taxon>Halobacteria</taxon>
        <taxon>Halobacteriales</taxon>
        <taxon>Haloarculaceae</taxon>
        <taxon>Halapricum</taxon>
    </lineage>
</organism>
<proteinExistence type="predicted"/>
<feature type="transmembrane region" description="Helical" evidence="1">
    <location>
        <begin position="215"/>
        <end position="236"/>
    </location>
</feature>
<keyword evidence="1" id="KW-0812">Transmembrane</keyword>
<reference evidence="2 3" key="1">
    <citation type="journal article" date="2019" name="Nat. Commun.">
        <title>A new type of DNA phosphorothioation-based antiviral system in archaea.</title>
        <authorList>
            <person name="Xiong L."/>
            <person name="Liu S."/>
            <person name="Chen S."/>
            <person name="Xiao Y."/>
            <person name="Zhu B."/>
            <person name="Gao Y."/>
            <person name="Zhang Y."/>
            <person name="Chen B."/>
            <person name="Luo J."/>
            <person name="Deng Z."/>
            <person name="Chen X."/>
            <person name="Wang L."/>
            <person name="Chen S."/>
        </authorList>
    </citation>
    <scope>NUCLEOTIDE SEQUENCE [LARGE SCALE GENOMIC DNA]</scope>
    <source>
        <strain evidence="2 3">CBA1105</strain>
    </source>
</reference>
<evidence type="ECO:0000313" key="3">
    <source>
        <dbReference type="Proteomes" id="UP000296706"/>
    </source>
</evidence>
<protein>
    <submittedName>
        <fullName evidence="2">Uncharacterized protein</fullName>
    </submittedName>
</protein>
<keyword evidence="1" id="KW-1133">Transmembrane helix</keyword>
<dbReference type="Proteomes" id="UP000296706">
    <property type="component" value="Chromosome"/>
</dbReference>
<feature type="transmembrane region" description="Helical" evidence="1">
    <location>
        <begin position="64"/>
        <end position="85"/>
    </location>
</feature>
<keyword evidence="3" id="KW-1185">Reference proteome</keyword>
<feature type="transmembrane region" description="Helical" evidence="1">
    <location>
        <begin position="106"/>
        <end position="128"/>
    </location>
</feature>
<dbReference type="AlphaFoldDB" id="A0A4D6HB28"/>